<evidence type="ECO:0000256" key="1">
    <source>
        <dbReference type="SAM" id="Phobius"/>
    </source>
</evidence>
<organism evidence="2 3">
    <name type="scientific">Gordonia bronchialis (strain ATCC 25592 / DSM 43247 / BCRC 13721 / JCM 3198 / KCTC 3076 / NBRC 16047 / NCTC 10667)</name>
    <name type="common">Rhodococcus bronchialis</name>
    <dbReference type="NCBI Taxonomy" id="526226"/>
    <lineage>
        <taxon>Bacteria</taxon>
        <taxon>Bacillati</taxon>
        <taxon>Actinomycetota</taxon>
        <taxon>Actinomycetes</taxon>
        <taxon>Mycobacteriales</taxon>
        <taxon>Gordoniaceae</taxon>
        <taxon>Gordonia</taxon>
    </lineage>
</organism>
<name>D0LEL7_GORB4</name>
<dbReference type="EMBL" id="CP001802">
    <property type="protein sequence ID" value="ACY19935.1"/>
    <property type="molecule type" value="Genomic_DNA"/>
</dbReference>
<reference evidence="3" key="1">
    <citation type="submission" date="2009-10" db="EMBL/GenBank/DDBJ databases">
        <title>The complete chromosome of Gordonia bronchialis DSM 43247.</title>
        <authorList>
            <consortium name="US DOE Joint Genome Institute (JGI-PGF)"/>
            <person name="Lucas S."/>
            <person name="Copeland A."/>
            <person name="Lapidus A."/>
            <person name="Glavina del Rio T."/>
            <person name="Dalin E."/>
            <person name="Tice H."/>
            <person name="Bruce D."/>
            <person name="Goodwin L."/>
            <person name="Pitluck S."/>
            <person name="Kyrpides N."/>
            <person name="Mavromatis K."/>
            <person name="Ivanova N."/>
            <person name="Ovchinnikova G."/>
            <person name="Saunders E."/>
            <person name="Brettin T."/>
            <person name="Detter J.C."/>
            <person name="Han C."/>
            <person name="Larimer F."/>
            <person name="Land M."/>
            <person name="Hauser L."/>
            <person name="Markowitz V."/>
            <person name="Cheng J.-F."/>
            <person name="Hugenholtz P."/>
            <person name="Woyke T."/>
            <person name="Wu D."/>
            <person name="Jando M."/>
            <person name="Schneider S."/>
            <person name="Goeker M."/>
            <person name="Klenk H.-P."/>
            <person name="Eisen J.A."/>
        </authorList>
    </citation>
    <scope>NUCLEOTIDE SEQUENCE [LARGE SCALE GENOMIC DNA]</scope>
    <source>
        <strain evidence="3">ATCC 25592 / DSM 43247 / BCRC 13721 / JCM 3198 / KCTC 3076 / NBRC 16047 / NCTC 10667</strain>
    </source>
</reference>
<dbReference type="AlphaFoldDB" id="D0LEL7"/>
<gene>
    <name evidence="2" type="ordered locus">Gbro_0607</name>
</gene>
<feature type="transmembrane region" description="Helical" evidence="1">
    <location>
        <begin position="118"/>
        <end position="146"/>
    </location>
</feature>
<evidence type="ECO:0000313" key="2">
    <source>
        <dbReference type="EMBL" id="ACY19935.1"/>
    </source>
</evidence>
<reference evidence="2 3" key="2">
    <citation type="journal article" date="2010" name="Stand. Genomic Sci.">
        <title>Complete genome sequence of Gordonia bronchialis type strain (3410).</title>
        <authorList>
            <person name="Ivanova N."/>
            <person name="Sikorski J."/>
            <person name="Jando M."/>
            <person name="Lapidus A."/>
            <person name="Nolan M."/>
            <person name="Lucas S."/>
            <person name="Del Rio T.G."/>
            <person name="Tice H."/>
            <person name="Copeland A."/>
            <person name="Cheng J.F."/>
            <person name="Chen F."/>
            <person name="Bruce D."/>
            <person name="Goodwin L."/>
            <person name="Pitluck S."/>
            <person name="Mavromatis K."/>
            <person name="Ovchinnikova G."/>
            <person name="Pati A."/>
            <person name="Chen A."/>
            <person name="Palaniappan K."/>
            <person name="Land M."/>
            <person name="Hauser L."/>
            <person name="Chang Y.J."/>
            <person name="Jeffries C.D."/>
            <person name="Chain P."/>
            <person name="Saunders E."/>
            <person name="Han C."/>
            <person name="Detter J.C."/>
            <person name="Brettin T."/>
            <person name="Rohde M."/>
            <person name="Goker M."/>
            <person name="Bristow J."/>
            <person name="Eisen J.A."/>
            <person name="Markowitz V."/>
            <person name="Hugenholtz P."/>
            <person name="Klenk H.P."/>
            <person name="Kyrpides N.C."/>
        </authorList>
    </citation>
    <scope>NUCLEOTIDE SEQUENCE [LARGE SCALE GENOMIC DNA]</scope>
    <source>
        <strain evidence="3">ATCC 25592 / DSM 43247 / BCRC 13721 / JCM 3198 / KCTC 3076 / NBRC 16047 / NCTC 10667</strain>
    </source>
</reference>
<keyword evidence="1" id="KW-1133">Transmembrane helix</keyword>
<sequence length="206" mass="22250">MYSDPRYQPPSYGSSVGYPRGHDHYGVPVMDPVVAAALNRPWQTTLYGWLQVVAAIAGLLGGLVWAAAAGSSAIDYQFVRDGGPIVLIGIVTVALLIVMNALNLWIASAFLRGSRGAYVWYSVLNILGFIGTALVLAGMALFLFTVSAVDSGGGDDEIVALILMIAVSLLVAGVFHAIPWYLLWNRSSKAYFDRESVQIRRDARAW</sequence>
<keyword evidence="1" id="KW-0472">Membrane</keyword>
<dbReference type="eggNOG" id="ENOG5030RRS">
    <property type="taxonomic scope" value="Bacteria"/>
</dbReference>
<accession>D0LEL7</accession>
<dbReference type="Proteomes" id="UP000001219">
    <property type="component" value="Chromosome"/>
</dbReference>
<feature type="transmembrane region" description="Helical" evidence="1">
    <location>
        <begin position="46"/>
        <end position="65"/>
    </location>
</feature>
<keyword evidence="1" id="KW-0812">Transmembrane</keyword>
<proteinExistence type="predicted"/>
<feature type="transmembrane region" description="Helical" evidence="1">
    <location>
        <begin position="85"/>
        <end position="106"/>
    </location>
</feature>
<dbReference type="HOGENOM" id="CLU_1330370_0_0_11"/>
<keyword evidence="3" id="KW-1185">Reference proteome</keyword>
<feature type="transmembrane region" description="Helical" evidence="1">
    <location>
        <begin position="158"/>
        <end position="184"/>
    </location>
</feature>
<dbReference type="RefSeq" id="WP_012832522.1">
    <property type="nucleotide sequence ID" value="NC_013441.1"/>
</dbReference>
<evidence type="ECO:0008006" key="4">
    <source>
        <dbReference type="Google" id="ProtNLM"/>
    </source>
</evidence>
<dbReference type="KEGG" id="gbr:Gbro_0607"/>
<evidence type="ECO:0000313" key="3">
    <source>
        <dbReference type="Proteomes" id="UP000001219"/>
    </source>
</evidence>
<protein>
    <recommendedName>
        <fullName evidence="4">Transmembrane protein</fullName>
    </recommendedName>
</protein>